<comment type="cofactor">
    <cofactor evidence="1">
        <name>Zn(2+)</name>
        <dbReference type="ChEBI" id="CHEBI:29105"/>
    </cofactor>
</comment>
<keyword evidence="4" id="KW-0862">Zinc</keyword>
<feature type="domain" description="Metallo-beta-lactamase" evidence="5">
    <location>
        <begin position="18"/>
        <end position="199"/>
    </location>
</feature>
<evidence type="ECO:0000256" key="3">
    <source>
        <dbReference type="ARBA" id="ARBA00022801"/>
    </source>
</evidence>
<gene>
    <name evidence="6" type="ORF">A2Z00_02165</name>
</gene>
<evidence type="ECO:0000313" key="6">
    <source>
        <dbReference type="EMBL" id="OGG11270.1"/>
    </source>
</evidence>
<evidence type="ECO:0000259" key="5">
    <source>
        <dbReference type="SMART" id="SM00849"/>
    </source>
</evidence>
<dbReference type="SMART" id="SM00849">
    <property type="entry name" value="Lactamase_B"/>
    <property type="match status" value="1"/>
</dbReference>
<accession>A0A1F5ZFQ8</accession>
<sequence>MSSRVRLIIKMLTVGQMAENCYLLVDPTTRDAFIVDPGDDPEYIVSELQKDNAHPIRIIATHGHFDHIMGAFALQAAFRIPFSVHKRDEFLVENMNESAKHFLGLTHVDPPPKISEFLHDDEVLSLGHNEVRVLHTPGHTPGSICLLVKESDALIVGDTIFASGGVGRTDFSYSDSSQMASSIKKILTFPSSFSLYSGHGTPTTIRAERVFYDA</sequence>
<dbReference type="InterPro" id="IPR001279">
    <property type="entry name" value="Metallo-B-lactamas"/>
</dbReference>
<dbReference type="Gene3D" id="3.60.15.10">
    <property type="entry name" value="Ribonuclease Z/Hydroxyacylglutathione hydrolase-like"/>
    <property type="match status" value="1"/>
</dbReference>
<dbReference type="InterPro" id="IPR036866">
    <property type="entry name" value="RibonucZ/Hydroxyglut_hydro"/>
</dbReference>
<evidence type="ECO:0000256" key="2">
    <source>
        <dbReference type="ARBA" id="ARBA00022723"/>
    </source>
</evidence>
<dbReference type="GO" id="GO:0016787">
    <property type="term" value="F:hydrolase activity"/>
    <property type="evidence" value="ECO:0007669"/>
    <property type="project" value="UniProtKB-KW"/>
</dbReference>
<reference evidence="6 7" key="1">
    <citation type="journal article" date="2016" name="Nat. Commun.">
        <title>Thousands of microbial genomes shed light on interconnected biogeochemical processes in an aquifer system.</title>
        <authorList>
            <person name="Anantharaman K."/>
            <person name="Brown C.T."/>
            <person name="Hug L.A."/>
            <person name="Sharon I."/>
            <person name="Castelle C.J."/>
            <person name="Probst A.J."/>
            <person name="Thomas B.C."/>
            <person name="Singh A."/>
            <person name="Wilkins M.J."/>
            <person name="Karaoz U."/>
            <person name="Brodie E.L."/>
            <person name="Williams K.H."/>
            <person name="Hubbard S.S."/>
            <person name="Banfield J.F."/>
        </authorList>
    </citation>
    <scope>NUCLEOTIDE SEQUENCE [LARGE SCALE GENOMIC DNA]</scope>
</reference>
<dbReference type="InterPro" id="IPR051453">
    <property type="entry name" value="MBL_Glyoxalase_II"/>
</dbReference>
<keyword evidence="3" id="KW-0378">Hydrolase</keyword>
<evidence type="ECO:0000256" key="4">
    <source>
        <dbReference type="ARBA" id="ARBA00022833"/>
    </source>
</evidence>
<keyword evidence="2" id="KW-0479">Metal-binding</keyword>
<dbReference type="Proteomes" id="UP000177268">
    <property type="component" value="Unassembled WGS sequence"/>
</dbReference>
<dbReference type="SUPFAM" id="SSF56281">
    <property type="entry name" value="Metallo-hydrolase/oxidoreductase"/>
    <property type="match status" value="1"/>
</dbReference>
<dbReference type="CDD" id="cd06262">
    <property type="entry name" value="metallo-hydrolase-like_MBL-fold"/>
    <property type="match status" value="1"/>
</dbReference>
<name>A0A1F5ZFQ8_9BACT</name>
<dbReference type="EMBL" id="MFIZ01000033">
    <property type="protein sequence ID" value="OGG11270.1"/>
    <property type="molecule type" value="Genomic_DNA"/>
</dbReference>
<dbReference type="STRING" id="1798370.A2Z00_02165"/>
<evidence type="ECO:0000313" key="7">
    <source>
        <dbReference type="Proteomes" id="UP000177268"/>
    </source>
</evidence>
<dbReference type="GO" id="GO:0046872">
    <property type="term" value="F:metal ion binding"/>
    <property type="evidence" value="ECO:0007669"/>
    <property type="project" value="UniProtKB-KW"/>
</dbReference>
<evidence type="ECO:0000256" key="1">
    <source>
        <dbReference type="ARBA" id="ARBA00001947"/>
    </source>
</evidence>
<proteinExistence type="predicted"/>
<dbReference type="PANTHER" id="PTHR46233">
    <property type="entry name" value="HYDROXYACYLGLUTATHIONE HYDROLASE GLOC"/>
    <property type="match status" value="1"/>
</dbReference>
<comment type="caution">
    <text evidence="6">The sequence shown here is derived from an EMBL/GenBank/DDBJ whole genome shotgun (WGS) entry which is preliminary data.</text>
</comment>
<dbReference type="AlphaFoldDB" id="A0A1F5ZFQ8"/>
<protein>
    <recommendedName>
        <fullName evidence="5">Metallo-beta-lactamase domain-containing protein</fullName>
    </recommendedName>
</protein>
<dbReference type="Pfam" id="PF00753">
    <property type="entry name" value="Lactamase_B"/>
    <property type="match status" value="1"/>
</dbReference>
<organism evidence="6 7">
    <name type="scientific">Candidatus Gottesmanbacteria bacterium RBG_13_45_10</name>
    <dbReference type="NCBI Taxonomy" id="1798370"/>
    <lineage>
        <taxon>Bacteria</taxon>
        <taxon>Candidatus Gottesmaniibacteriota</taxon>
    </lineage>
</organism>
<dbReference type="PANTHER" id="PTHR46233:SF3">
    <property type="entry name" value="HYDROXYACYLGLUTATHIONE HYDROLASE GLOC"/>
    <property type="match status" value="1"/>
</dbReference>